<dbReference type="Pfam" id="PF00153">
    <property type="entry name" value="Mito_carr"/>
    <property type="match status" value="1"/>
</dbReference>
<keyword evidence="4 9" id="KW-0812">Transmembrane</keyword>
<comment type="subcellular location">
    <subcellularLocation>
        <location evidence="1">Mitochondrion membrane</location>
        <topology evidence="1">Multi-pass membrane protein</topology>
    </subcellularLocation>
</comment>
<accession>A0A183IYT1</accession>
<dbReference type="GO" id="GO:0006839">
    <property type="term" value="P:mitochondrial transport"/>
    <property type="evidence" value="ECO:0007669"/>
    <property type="project" value="TreeGrafter"/>
</dbReference>
<name>A0A183IYT1_9BILA</name>
<dbReference type="AlphaFoldDB" id="A0A183IYT1"/>
<evidence type="ECO:0000313" key="11">
    <source>
        <dbReference type="EMBL" id="VDP19216.1"/>
    </source>
</evidence>
<organism evidence="13">
    <name type="scientific">Soboliphyme baturini</name>
    <dbReference type="NCBI Taxonomy" id="241478"/>
    <lineage>
        <taxon>Eukaryota</taxon>
        <taxon>Metazoa</taxon>
        <taxon>Ecdysozoa</taxon>
        <taxon>Nematoda</taxon>
        <taxon>Enoplea</taxon>
        <taxon>Dorylaimia</taxon>
        <taxon>Dioctophymatida</taxon>
        <taxon>Dioctophymatoidea</taxon>
        <taxon>Soboliphymatidae</taxon>
        <taxon>Soboliphyme</taxon>
    </lineage>
</organism>
<dbReference type="Gene3D" id="1.50.40.10">
    <property type="entry name" value="Mitochondrial carrier domain"/>
    <property type="match status" value="1"/>
</dbReference>
<sequence length="148" mass="16359">MFSQNCSAFAVVNCLTIDVSVLDVPASGVYFASYEYLMRRFTPEGKNRNQLSPLKTLLAGGIAGICNWIVAIPPDVMKSRLQTAPNGKYPKGIRDVANEMLRTEGIKSFYKGFTPVMLRAFPANAVCSIKQQPTLRDTAFRLAFLDTN</sequence>
<dbReference type="GO" id="GO:0031966">
    <property type="term" value="C:mitochondrial membrane"/>
    <property type="evidence" value="ECO:0007669"/>
    <property type="project" value="UniProtKB-SubCell"/>
</dbReference>
<evidence type="ECO:0000256" key="3">
    <source>
        <dbReference type="ARBA" id="ARBA00022448"/>
    </source>
</evidence>
<keyword evidence="3 10" id="KW-0813">Transport</keyword>
<dbReference type="PROSITE" id="PS50920">
    <property type="entry name" value="SOLCAR"/>
    <property type="match status" value="1"/>
</dbReference>
<keyword evidence="8 9" id="KW-0472">Membrane</keyword>
<comment type="similarity">
    <text evidence="2 10">Belongs to the mitochondrial carrier (TC 2.A.29) family.</text>
</comment>
<protein>
    <submittedName>
        <fullName evidence="13">Mitochondrial carnitine/acylcarnitine carrier protein</fullName>
    </submittedName>
</protein>
<dbReference type="InterPro" id="IPR018108">
    <property type="entry name" value="MCP_transmembrane"/>
</dbReference>
<dbReference type="PANTHER" id="PTHR45624:SF4">
    <property type="entry name" value="CONGESTED-LIKE TRACHEA PROTEIN-RELATED"/>
    <property type="match status" value="1"/>
</dbReference>
<dbReference type="OrthoDB" id="14252at2759"/>
<dbReference type="SUPFAM" id="SSF103506">
    <property type="entry name" value="Mitochondrial carrier"/>
    <property type="match status" value="1"/>
</dbReference>
<evidence type="ECO:0000256" key="10">
    <source>
        <dbReference type="RuleBase" id="RU000488"/>
    </source>
</evidence>
<keyword evidence="7" id="KW-0496">Mitochondrion</keyword>
<dbReference type="PANTHER" id="PTHR45624">
    <property type="entry name" value="MITOCHONDRIAL BASIC AMINO ACIDS TRANSPORTER-RELATED"/>
    <property type="match status" value="1"/>
</dbReference>
<gene>
    <name evidence="11" type="ORF">SBAD_LOCUS8779</name>
</gene>
<evidence type="ECO:0000256" key="7">
    <source>
        <dbReference type="ARBA" id="ARBA00023128"/>
    </source>
</evidence>
<evidence type="ECO:0000256" key="6">
    <source>
        <dbReference type="ARBA" id="ARBA00022989"/>
    </source>
</evidence>
<evidence type="ECO:0000256" key="4">
    <source>
        <dbReference type="ARBA" id="ARBA00022692"/>
    </source>
</evidence>
<keyword evidence="6" id="KW-1133">Transmembrane helix</keyword>
<proteinExistence type="inferred from homology"/>
<dbReference type="Proteomes" id="UP000270296">
    <property type="component" value="Unassembled WGS sequence"/>
</dbReference>
<evidence type="ECO:0000256" key="8">
    <source>
        <dbReference type="ARBA" id="ARBA00023136"/>
    </source>
</evidence>
<evidence type="ECO:0000256" key="2">
    <source>
        <dbReference type="ARBA" id="ARBA00006375"/>
    </source>
</evidence>
<dbReference type="WBParaSite" id="SBAD_0000909901-mRNA-1">
    <property type="protein sequence ID" value="SBAD_0000909901-mRNA-1"/>
    <property type="gene ID" value="SBAD_0000909901"/>
</dbReference>
<evidence type="ECO:0000313" key="13">
    <source>
        <dbReference type="WBParaSite" id="SBAD_0000909901-mRNA-1"/>
    </source>
</evidence>
<dbReference type="GO" id="GO:0015227">
    <property type="term" value="F:O-acyl-L-carnitine transmembrane transporter activity"/>
    <property type="evidence" value="ECO:0007669"/>
    <property type="project" value="TreeGrafter"/>
</dbReference>
<evidence type="ECO:0000256" key="5">
    <source>
        <dbReference type="ARBA" id="ARBA00022737"/>
    </source>
</evidence>
<dbReference type="InterPro" id="IPR023395">
    <property type="entry name" value="MCP_dom_sf"/>
</dbReference>
<reference evidence="11 12" key="2">
    <citation type="submission" date="2018-11" db="EMBL/GenBank/DDBJ databases">
        <authorList>
            <consortium name="Pathogen Informatics"/>
        </authorList>
    </citation>
    <scope>NUCLEOTIDE SEQUENCE [LARGE SCALE GENOMIC DNA]</scope>
</reference>
<evidence type="ECO:0000256" key="1">
    <source>
        <dbReference type="ARBA" id="ARBA00004225"/>
    </source>
</evidence>
<keyword evidence="5" id="KW-0677">Repeat</keyword>
<evidence type="ECO:0000313" key="12">
    <source>
        <dbReference type="Proteomes" id="UP000270296"/>
    </source>
</evidence>
<keyword evidence="12" id="KW-1185">Reference proteome</keyword>
<feature type="repeat" description="Solcar" evidence="9">
    <location>
        <begin position="51"/>
        <end position="137"/>
    </location>
</feature>
<reference evidence="13" key="1">
    <citation type="submission" date="2016-06" db="UniProtKB">
        <authorList>
            <consortium name="WormBaseParasite"/>
        </authorList>
    </citation>
    <scope>IDENTIFICATION</scope>
</reference>
<evidence type="ECO:0000256" key="9">
    <source>
        <dbReference type="PROSITE-ProRule" id="PRU00282"/>
    </source>
</evidence>
<dbReference type="EMBL" id="UZAM01011955">
    <property type="protein sequence ID" value="VDP19216.1"/>
    <property type="molecule type" value="Genomic_DNA"/>
</dbReference>
<dbReference type="InterPro" id="IPR050567">
    <property type="entry name" value="Mitochondrial_Carrier"/>
</dbReference>
<dbReference type="GO" id="GO:1902603">
    <property type="term" value="P:carnitine transmembrane transport"/>
    <property type="evidence" value="ECO:0007669"/>
    <property type="project" value="TreeGrafter"/>
</dbReference>